<comment type="caution">
    <text evidence="1">The sequence shown here is derived from an EMBL/GenBank/DDBJ whole genome shotgun (WGS) entry which is preliminary data.</text>
</comment>
<keyword evidence="2" id="KW-1185">Reference proteome</keyword>
<accession>D5RNA6</accession>
<dbReference type="AlphaFoldDB" id="D5RNA6"/>
<dbReference type="HOGENOM" id="CLU_160700_1_0_5"/>
<reference evidence="1 2" key="1">
    <citation type="submission" date="2010-04" db="EMBL/GenBank/DDBJ databases">
        <authorList>
            <person name="Qin X."/>
            <person name="Bachman B."/>
            <person name="Battles P."/>
            <person name="Bell A."/>
            <person name="Bess C."/>
            <person name="Bickham C."/>
            <person name="Chaboub L."/>
            <person name="Chen D."/>
            <person name="Coyle M."/>
            <person name="Deiros D.R."/>
            <person name="Dinh H."/>
            <person name="Forbes L."/>
            <person name="Fowler G."/>
            <person name="Francisco L."/>
            <person name="Fu Q."/>
            <person name="Gubbala S."/>
            <person name="Hale W."/>
            <person name="Han Y."/>
            <person name="Hemphill L."/>
            <person name="Highlander S.K."/>
            <person name="Hirani K."/>
            <person name="Hogues M."/>
            <person name="Jackson L."/>
            <person name="Jakkamsetti A."/>
            <person name="Javaid M."/>
            <person name="Jiang H."/>
            <person name="Korchina V."/>
            <person name="Kovar C."/>
            <person name="Lara F."/>
            <person name="Lee S."/>
            <person name="Mata R."/>
            <person name="Mathew T."/>
            <person name="Moen C."/>
            <person name="Morales K."/>
            <person name="Munidasa M."/>
            <person name="Nazareth L."/>
            <person name="Ngo R."/>
            <person name="Nguyen L."/>
            <person name="Okwuonu G."/>
            <person name="Ongeri F."/>
            <person name="Patil S."/>
            <person name="Petrosino J."/>
            <person name="Pham C."/>
            <person name="Pham P."/>
            <person name="Pu L.-L."/>
            <person name="Puazo M."/>
            <person name="Raj R."/>
            <person name="Reid J."/>
            <person name="Rouhana J."/>
            <person name="Saada N."/>
            <person name="Shang Y."/>
            <person name="Simmons D."/>
            <person name="Thornton R."/>
            <person name="Warren J."/>
            <person name="Weissenberger G."/>
            <person name="Zhang J."/>
            <person name="Zhang L."/>
            <person name="Zhou C."/>
            <person name="Zhu D."/>
            <person name="Muzny D."/>
            <person name="Worley K."/>
            <person name="Gibbs R."/>
        </authorList>
    </citation>
    <scope>NUCLEOTIDE SEQUENCE [LARGE SCALE GENOMIC DNA]</scope>
    <source>
        <strain evidence="1 2">ATCC 49957</strain>
    </source>
</reference>
<evidence type="ECO:0000313" key="1">
    <source>
        <dbReference type="EMBL" id="EFH11211.1"/>
    </source>
</evidence>
<dbReference type="Proteomes" id="UP000005324">
    <property type="component" value="Unassembled WGS sequence"/>
</dbReference>
<organism evidence="1 2">
    <name type="scientific">Pseudoroseomonas cervicalis ATCC 49957</name>
    <dbReference type="NCBI Taxonomy" id="525371"/>
    <lineage>
        <taxon>Bacteria</taxon>
        <taxon>Pseudomonadati</taxon>
        <taxon>Pseudomonadota</taxon>
        <taxon>Alphaproteobacteria</taxon>
        <taxon>Acetobacterales</taxon>
        <taxon>Roseomonadaceae</taxon>
        <taxon>Roseomonas</taxon>
    </lineage>
</organism>
<feature type="non-terminal residue" evidence="1">
    <location>
        <position position="112"/>
    </location>
</feature>
<gene>
    <name evidence="1" type="ORF">HMPREF0731_2567</name>
</gene>
<proteinExistence type="predicted"/>
<evidence type="ECO:0008006" key="3">
    <source>
        <dbReference type="Google" id="ProtNLM"/>
    </source>
</evidence>
<sequence length="112" mass="12089">MSGALLALWNGARPDSLAEYEAWHGIEHAPERLGVPGFRFARRYRAEAGAAAGFFTWYGLEDLGALDTPAYAALQAEPTAWSARMRRSLTGFRRLPGRVLAAEGRGLGGALV</sequence>
<name>D5RNA6_9PROT</name>
<dbReference type="EMBL" id="ADVL01000446">
    <property type="protein sequence ID" value="EFH11211.1"/>
    <property type="molecule type" value="Genomic_DNA"/>
</dbReference>
<protein>
    <recommendedName>
        <fullName evidence="3">Antibiotic biosynthesis monooxygenase</fullName>
    </recommendedName>
</protein>
<evidence type="ECO:0000313" key="2">
    <source>
        <dbReference type="Proteomes" id="UP000005324"/>
    </source>
</evidence>